<keyword evidence="1" id="KW-0496">Mitochondrion</keyword>
<dbReference type="EMBL" id="LKAM01000008">
    <property type="protein sequence ID" value="KUM47025.1"/>
    <property type="molecule type" value="Genomic_DNA"/>
</dbReference>
<name>A0A101LX96_PICGL</name>
<sequence length="48" mass="5801">MLSQQNQWQNQRLKQPHQLILLSQLLHNQLLLLDRYLLLLLDLLLDVL</sequence>
<evidence type="ECO:0000313" key="1">
    <source>
        <dbReference type="EMBL" id="KUM47025.1"/>
    </source>
</evidence>
<comment type="caution">
    <text evidence="1">The sequence shown here is derived from an EMBL/GenBank/DDBJ whole genome shotgun (WGS) entry which is preliminary data.</text>
</comment>
<reference evidence="1" key="1">
    <citation type="journal article" date="2015" name="Genome Biol. Evol.">
        <title>Organellar Genomes of White Spruce (Picea glauca): Assembly and Annotation.</title>
        <authorList>
            <person name="Jackman S.D."/>
            <person name="Warren R.L."/>
            <person name="Gibb E.A."/>
            <person name="Vandervalk B.P."/>
            <person name="Mohamadi H."/>
            <person name="Chu J."/>
            <person name="Raymond A."/>
            <person name="Pleasance S."/>
            <person name="Coope R."/>
            <person name="Wildung M.R."/>
            <person name="Ritland C.E."/>
            <person name="Bousquet J."/>
            <person name="Jones S.J."/>
            <person name="Bohlmann J."/>
            <person name="Birol I."/>
        </authorList>
    </citation>
    <scope>NUCLEOTIDE SEQUENCE [LARGE SCALE GENOMIC DNA]</scope>
    <source>
        <tissue evidence="1">Flushing bud</tissue>
    </source>
</reference>
<protein>
    <submittedName>
        <fullName evidence="1">Uncharacterized protein</fullName>
    </submittedName>
</protein>
<organism evidence="1">
    <name type="scientific">Picea glauca</name>
    <name type="common">White spruce</name>
    <name type="synonym">Pinus glauca</name>
    <dbReference type="NCBI Taxonomy" id="3330"/>
    <lineage>
        <taxon>Eukaryota</taxon>
        <taxon>Viridiplantae</taxon>
        <taxon>Streptophyta</taxon>
        <taxon>Embryophyta</taxon>
        <taxon>Tracheophyta</taxon>
        <taxon>Spermatophyta</taxon>
        <taxon>Pinopsida</taxon>
        <taxon>Pinidae</taxon>
        <taxon>Conifers I</taxon>
        <taxon>Pinales</taxon>
        <taxon>Pinaceae</taxon>
        <taxon>Picea</taxon>
    </lineage>
</organism>
<accession>A0A101LX96</accession>
<dbReference type="AlphaFoldDB" id="A0A101LX96"/>
<geneLocation type="mitochondrion" evidence="1"/>
<gene>
    <name evidence="1" type="ORF">ABT39_MTgene6029</name>
</gene>
<proteinExistence type="predicted"/>